<dbReference type="EMBL" id="MCGR01000018">
    <property type="protein sequence ID" value="ORY84165.1"/>
    <property type="molecule type" value="Genomic_DNA"/>
</dbReference>
<reference evidence="1 2" key="1">
    <citation type="submission" date="2016-07" db="EMBL/GenBank/DDBJ databases">
        <title>Pervasive Adenine N6-methylation of Active Genes in Fungi.</title>
        <authorList>
            <consortium name="DOE Joint Genome Institute"/>
            <person name="Mondo S.J."/>
            <person name="Dannebaum R.O."/>
            <person name="Kuo R.C."/>
            <person name="Labutti K."/>
            <person name="Haridas S."/>
            <person name="Kuo A."/>
            <person name="Salamov A."/>
            <person name="Ahrendt S.R."/>
            <person name="Lipzen A."/>
            <person name="Sullivan W."/>
            <person name="Andreopoulos W.B."/>
            <person name="Clum A."/>
            <person name="Lindquist E."/>
            <person name="Daum C."/>
            <person name="Ramamoorthy G.K."/>
            <person name="Gryganskyi A."/>
            <person name="Culley D."/>
            <person name="Magnuson J.K."/>
            <person name="James T.Y."/>
            <person name="O'Malley M.A."/>
            <person name="Stajich J.E."/>
            <person name="Spatafora J.W."/>
            <person name="Visel A."/>
            <person name="Grigoriev I.V."/>
        </authorList>
    </citation>
    <scope>NUCLEOTIDE SEQUENCE [LARGE SCALE GENOMIC DNA]</scope>
    <source>
        <strain evidence="1 2">62-1032</strain>
    </source>
</reference>
<keyword evidence="2" id="KW-1185">Reference proteome</keyword>
<accession>A0A1Y2FN60</accession>
<dbReference type="InParanoid" id="A0A1Y2FN60"/>
<name>A0A1Y2FN60_9BASI</name>
<proteinExistence type="predicted"/>
<organism evidence="1 2">
    <name type="scientific">Leucosporidium creatinivorum</name>
    <dbReference type="NCBI Taxonomy" id="106004"/>
    <lineage>
        <taxon>Eukaryota</taxon>
        <taxon>Fungi</taxon>
        <taxon>Dikarya</taxon>
        <taxon>Basidiomycota</taxon>
        <taxon>Pucciniomycotina</taxon>
        <taxon>Microbotryomycetes</taxon>
        <taxon>Leucosporidiales</taxon>
        <taxon>Leucosporidium</taxon>
    </lineage>
</organism>
<comment type="caution">
    <text evidence="1">The sequence shown here is derived from an EMBL/GenBank/DDBJ whole genome shotgun (WGS) entry which is preliminary data.</text>
</comment>
<dbReference type="AlphaFoldDB" id="A0A1Y2FN60"/>
<sequence>MLSRFSTLALRTLAHQQHAFTTVSRSNSSLAVFETPVSGSLGPYLFRPTAQVVELGGGPLASIDYAVEALNLLTPPQSIIIPIPRLTLELTQTPWLAGGRRFDLLASDQQKGFTREELLRLIAGIYEGEWALARQWREVDELERAKGEGKAKKQIPLPDVSRSMFESLRLDSSAEYDPVSRVLRPRVLLEVE</sequence>
<gene>
    <name evidence="1" type="ORF">BCR35DRAFT_331099</name>
</gene>
<protein>
    <submittedName>
        <fullName evidence="1">Uncharacterized protein</fullName>
    </submittedName>
</protein>
<dbReference type="Proteomes" id="UP000193467">
    <property type="component" value="Unassembled WGS sequence"/>
</dbReference>
<evidence type="ECO:0000313" key="2">
    <source>
        <dbReference type="Proteomes" id="UP000193467"/>
    </source>
</evidence>
<evidence type="ECO:0000313" key="1">
    <source>
        <dbReference type="EMBL" id="ORY84165.1"/>
    </source>
</evidence>